<dbReference type="Proteomes" id="UP000805193">
    <property type="component" value="Unassembled WGS sequence"/>
</dbReference>
<feature type="non-terminal residue" evidence="1">
    <location>
        <position position="1"/>
    </location>
</feature>
<dbReference type="EMBL" id="JABSTQ010009309">
    <property type="protein sequence ID" value="KAG0430579.1"/>
    <property type="molecule type" value="Genomic_DNA"/>
</dbReference>
<evidence type="ECO:0000313" key="1">
    <source>
        <dbReference type="EMBL" id="KAG0430579.1"/>
    </source>
</evidence>
<accession>A0AC60Q9C4</accession>
<protein>
    <submittedName>
        <fullName evidence="1">Uncharacterized protein</fullName>
    </submittedName>
</protein>
<organism evidence="1 2">
    <name type="scientific">Ixodes persulcatus</name>
    <name type="common">Taiga tick</name>
    <dbReference type="NCBI Taxonomy" id="34615"/>
    <lineage>
        <taxon>Eukaryota</taxon>
        <taxon>Metazoa</taxon>
        <taxon>Ecdysozoa</taxon>
        <taxon>Arthropoda</taxon>
        <taxon>Chelicerata</taxon>
        <taxon>Arachnida</taxon>
        <taxon>Acari</taxon>
        <taxon>Parasitiformes</taxon>
        <taxon>Ixodida</taxon>
        <taxon>Ixodoidea</taxon>
        <taxon>Ixodidae</taxon>
        <taxon>Ixodinae</taxon>
        <taxon>Ixodes</taxon>
    </lineage>
</organism>
<gene>
    <name evidence="1" type="ORF">HPB47_022564</name>
</gene>
<proteinExistence type="predicted"/>
<reference evidence="1 2" key="1">
    <citation type="journal article" date="2020" name="Cell">
        <title>Large-Scale Comparative Analyses of Tick Genomes Elucidate Their Genetic Diversity and Vector Capacities.</title>
        <authorList>
            <consortium name="Tick Genome and Microbiome Consortium (TIGMIC)"/>
            <person name="Jia N."/>
            <person name="Wang J."/>
            <person name="Shi W."/>
            <person name="Du L."/>
            <person name="Sun Y."/>
            <person name="Zhan W."/>
            <person name="Jiang J.F."/>
            <person name="Wang Q."/>
            <person name="Zhang B."/>
            <person name="Ji P."/>
            <person name="Bell-Sakyi L."/>
            <person name="Cui X.M."/>
            <person name="Yuan T.T."/>
            <person name="Jiang B.G."/>
            <person name="Yang W.F."/>
            <person name="Lam T.T."/>
            <person name="Chang Q.C."/>
            <person name="Ding S.J."/>
            <person name="Wang X.J."/>
            <person name="Zhu J.G."/>
            <person name="Ruan X.D."/>
            <person name="Zhao L."/>
            <person name="Wei J.T."/>
            <person name="Ye R.Z."/>
            <person name="Que T.C."/>
            <person name="Du C.H."/>
            <person name="Zhou Y.H."/>
            <person name="Cheng J.X."/>
            <person name="Dai P.F."/>
            <person name="Guo W.B."/>
            <person name="Han X.H."/>
            <person name="Huang E.J."/>
            <person name="Li L.F."/>
            <person name="Wei W."/>
            <person name="Gao Y.C."/>
            <person name="Liu J.Z."/>
            <person name="Shao H.Z."/>
            <person name="Wang X."/>
            <person name="Wang C.C."/>
            <person name="Yang T.C."/>
            <person name="Huo Q.B."/>
            <person name="Li W."/>
            <person name="Chen H.Y."/>
            <person name="Chen S.E."/>
            <person name="Zhou L.G."/>
            <person name="Ni X.B."/>
            <person name="Tian J.H."/>
            <person name="Sheng Y."/>
            <person name="Liu T."/>
            <person name="Pan Y.S."/>
            <person name="Xia L.Y."/>
            <person name="Li J."/>
            <person name="Zhao F."/>
            <person name="Cao W.C."/>
        </authorList>
    </citation>
    <scope>NUCLEOTIDE SEQUENCE [LARGE SCALE GENOMIC DNA]</scope>
    <source>
        <strain evidence="1">Iper-2018</strain>
    </source>
</reference>
<name>A0AC60Q9C4_IXOPE</name>
<evidence type="ECO:0000313" key="2">
    <source>
        <dbReference type="Proteomes" id="UP000805193"/>
    </source>
</evidence>
<sequence length="585" mass="65543">RGFYPGQRVGVSCTSTASTQLKCGGRTERPRSKSHALAEQLMCRATCSSLDAQDLDCLLAHMADYAPERGGKSSFCTAKDLRLLQILAMAFPSALLIERMFLELEGCLEEEELADDMLGIMVLLGAQVKDAGGQCLASFLTVFKRFLLSGTKQQVKLAAAGLQITVAIPAATYPPIVSMLKETLSLGEEISITALTALGHLAYRNPGFFADDLPATLRGEIVRGLIFSDTGEELEDLQGVWLDCADLPMITQIKSTAMKTSVRWLAGLRTATDFVEEFLEQLRGVIERQGDITGHGCISDPEKSWLLYRAAVSMLQLCCCSTYFDALTPAQFQALARVMTHDVMEVRTHFSRKLCKYLNSLRLPVWFSAILAYAFCEPSGDLKRSAEETLQRNFAARHAAISKYRVKERNGRLYNLHPDYVLPHAVHLMAHDPEFTYHEDLAALSRIKMCLFFLMKPMFKSSPGLDVEFYVKLLTSIKQVRDRQNPSDEEAHLLQRLNEETYLTKELCFTPPKNQSVDMSAYGLKLAKRPRVNLEDLLRSESPGESATTSLEDWESDDLERSKSAPFGSCIFRWHIRLKLVIFRS</sequence>
<comment type="caution">
    <text evidence="1">The sequence shown here is derived from an EMBL/GenBank/DDBJ whole genome shotgun (WGS) entry which is preliminary data.</text>
</comment>
<keyword evidence="2" id="KW-1185">Reference proteome</keyword>